<feature type="transmembrane region" description="Helical" evidence="12">
    <location>
        <begin position="12"/>
        <end position="30"/>
    </location>
</feature>
<evidence type="ECO:0000256" key="10">
    <source>
        <dbReference type="ARBA" id="ARBA00037054"/>
    </source>
</evidence>
<dbReference type="InterPro" id="IPR035906">
    <property type="entry name" value="MetI-like_sf"/>
</dbReference>
<comment type="similarity">
    <text evidence="2 12">Belongs to the binding-protein-dependent transport system permease family.</text>
</comment>
<evidence type="ECO:0000256" key="9">
    <source>
        <dbReference type="ARBA" id="ARBA00023136"/>
    </source>
</evidence>
<protein>
    <recommendedName>
        <fullName evidence="11">sn-glycerol-3-phosphate transport system permease protein UgpA</fullName>
    </recommendedName>
</protein>
<evidence type="ECO:0000256" key="2">
    <source>
        <dbReference type="ARBA" id="ARBA00009306"/>
    </source>
</evidence>
<keyword evidence="6" id="KW-0997">Cell inner membrane</keyword>
<dbReference type="InterPro" id="IPR000515">
    <property type="entry name" value="MetI-like"/>
</dbReference>
<gene>
    <name evidence="14" type="ORF">V1479_03260</name>
</gene>
<accession>A0ABV3WNS4</accession>
<dbReference type="Pfam" id="PF00528">
    <property type="entry name" value="BPD_transp_1"/>
    <property type="match status" value="1"/>
</dbReference>
<comment type="caution">
    <text evidence="14">The sequence shown here is derived from an EMBL/GenBank/DDBJ whole genome shotgun (WGS) entry which is preliminary data.</text>
</comment>
<dbReference type="PROSITE" id="PS50928">
    <property type="entry name" value="ABC_TM1"/>
    <property type="match status" value="1"/>
</dbReference>
<comment type="function">
    <text evidence="10">Part of the ABC transporter complex UgpBAEC involved in sn-glycerol-3-phosphate (G3P) import. Probably responsible for the translocation of the substrate across the membrane.</text>
</comment>
<name>A0ABV3WNS4_9HYPH</name>
<keyword evidence="7 12" id="KW-0812">Transmembrane</keyword>
<dbReference type="PANTHER" id="PTHR43227:SF9">
    <property type="entry name" value="SN-GLYCEROL-3-PHOSPHATE TRANSPORT SYSTEM PERMEASE PROTEIN UGPA"/>
    <property type="match status" value="1"/>
</dbReference>
<dbReference type="PANTHER" id="PTHR43227">
    <property type="entry name" value="BLL4140 PROTEIN"/>
    <property type="match status" value="1"/>
</dbReference>
<comment type="subunit">
    <text evidence="3">The complex is composed of two ATP-binding proteins (UgpC), two transmembrane proteins (UgpA and UgpE) and a solute-binding protein (UgpB).</text>
</comment>
<evidence type="ECO:0000256" key="11">
    <source>
        <dbReference type="ARBA" id="ARBA00040780"/>
    </source>
</evidence>
<evidence type="ECO:0000313" key="15">
    <source>
        <dbReference type="Proteomes" id="UP001559025"/>
    </source>
</evidence>
<evidence type="ECO:0000256" key="5">
    <source>
        <dbReference type="ARBA" id="ARBA00022475"/>
    </source>
</evidence>
<evidence type="ECO:0000313" key="14">
    <source>
        <dbReference type="EMBL" id="MEX4006307.1"/>
    </source>
</evidence>
<keyword evidence="15" id="KW-1185">Reference proteome</keyword>
<evidence type="ECO:0000256" key="7">
    <source>
        <dbReference type="ARBA" id="ARBA00022692"/>
    </source>
</evidence>
<proteinExistence type="inferred from homology"/>
<evidence type="ECO:0000256" key="3">
    <source>
        <dbReference type="ARBA" id="ARBA00011557"/>
    </source>
</evidence>
<feature type="transmembrane region" description="Helical" evidence="12">
    <location>
        <begin position="201"/>
        <end position="222"/>
    </location>
</feature>
<evidence type="ECO:0000256" key="12">
    <source>
        <dbReference type="RuleBase" id="RU363032"/>
    </source>
</evidence>
<comment type="subcellular location">
    <subcellularLocation>
        <location evidence="1">Cell inner membrane</location>
        <topology evidence="1">Multi-pass membrane protein</topology>
    </subcellularLocation>
    <subcellularLocation>
        <location evidence="12">Cell membrane</location>
        <topology evidence="12">Multi-pass membrane protein</topology>
    </subcellularLocation>
</comment>
<dbReference type="Proteomes" id="UP001559025">
    <property type="component" value="Unassembled WGS sequence"/>
</dbReference>
<organism evidence="14 15">
    <name type="scientific">Neoaquamicrobium sediminum</name>
    <dbReference type="NCBI Taxonomy" id="1849104"/>
    <lineage>
        <taxon>Bacteria</taxon>
        <taxon>Pseudomonadati</taxon>
        <taxon>Pseudomonadota</taxon>
        <taxon>Alphaproteobacteria</taxon>
        <taxon>Hyphomicrobiales</taxon>
        <taxon>Phyllobacteriaceae</taxon>
        <taxon>Neoaquamicrobium</taxon>
    </lineage>
</organism>
<evidence type="ECO:0000256" key="6">
    <source>
        <dbReference type="ARBA" id="ARBA00022519"/>
    </source>
</evidence>
<evidence type="ECO:0000256" key="4">
    <source>
        <dbReference type="ARBA" id="ARBA00022448"/>
    </source>
</evidence>
<dbReference type="RefSeq" id="WP_173188169.1">
    <property type="nucleotide sequence ID" value="NZ_JABETK010000001.1"/>
</dbReference>
<evidence type="ECO:0000256" key="8">
    <source>
        <dbReference type="ARBA" id="ARBA00022989"/>
    </source>
</evidence>
<feature type="transmembrane region" description="Helical" evidence="12">
    <location>
        <begin position="262"/>
        <end position="282"/>
    </location>
</feature>
<dbReference type="CDD" id="cd06261">
    <property type="entry name" value="TM_PBP2"/>
    <property type="match status" value="1"/>
</dbReference>
<dbReference type="SUPFAM" id="SSF161098">
    <property type="entry name" value="MetI-like"/>
    <property type="match status" value="1"/>
</dbReference>
<reference evidence="14 15" key="1">
    <citation type="submission" date="2024-01" db="EMBL/GenBank/DDBJ databases">
        <title>New evidence supports the origin of RcGTA from prophage.</title>
        <authorList>
            <person name="Xu Y."/>
            <person name="Liu B."/>
            <person name="Chen F."/>
        </authorList>
    </citation>
    <scope>NUCLEOTIDE SEQUENCE [LARGE SCALE GENOMIC DNA]</scope>
    <source>
        <strain evidence="14 15">CBW1107-2</strain>
    </source>
</reference>
<keyword evidence="9 12" id="KW-0472">Membrane</keyword>
<dbReference type="EMBL" id="JAZHFV010000001">
    <property type="protein sequence ID" value="MEX4006307.1"/>
    <property type="molecule type" value="Genomic_DNA"/>
</dbReference>
<dbReference type="Gene3D" id="1.10.3720.10">
    <property type="entry name" value="MetI-like"/>
    <property type="match status" value="1"/>
</dbReference>
<feature type="domain" description="ABC transmembrane type-1" evidence="13">
    <location>
        <begin position="71"/>
        <end position="283"/>
    </location>
</feature>
<feature type="transmembrane region" description="Helical" evidence="12">
    <location>
        <begin position="156"/>
        <end position="180"/>
    </location>
</feature>
<sequence length="294" mass="32916">MEKRVTFSNTWLAAALILPQMLLVFVFFYWPTGEALYWAFTLERPFGGGNEWVGLYNFEGVFGDPKYWSSVRVSMIFAIAATVLSLVIAVLMALFVDRRLPGHQVYKFTFFLPYALAAPAVGLAFRFIFSPDAGFVSAINQFFPGLWNPALDGFDALLLIILAQAWSLVGYNFIFFLAALQSIPRTMSEAGAMDGAGVMRRMWDLQLPLITPTLFFLIVINITDSFVNSFGIVDITTGGGPARATDLMVYKIYTDGFQGKDYSLAAAQSIVLMVLIVALTFIQFRFIERRVHYT</sequence>
<feature type="transmembrane region" description="Helical" evidence="12">
    <location>
        <begin position="108"/>
        <end position="129"/>
    </location>
</feature>
<evidence type="ECO:0000259" key="13">
    <source>
        <dbReference type="PROSITE" id="PS50928"/>
    </source>
</evidence>
<feature type="transmembrane region" description="Helical" evidence="12">
    <location>
        <begin position="75"/>
        <end position="96"/>
    </location>
</feature>
<keyword evidence="4 12" id="KW-0813">Transport</keyword>
<keyword evidence="5" id="KW-1003">Cell membrane</keyword>
<keyword evidence="8 12" id="KW-1133">Transmembrane helix</keyword>
<evidence type="ECO:0000256" key="1">
    <source>
        <dbReference type="ARBA" id="ARBA00004429"/>
    </source>
</evidence>
<dbReference type="InterPro" id="IPR050809">
    <property type="entry name" value="UgpAE/MalFG_permease"/>
</dbReference>